<evidence type="ECO:0000256" key="5">
    <source>
        <dbReference type="ARBA" id="ARBA00023136"/>
    </source>
</evidence>
<sequence length="177" mass="20158">MMIIAKKYAESLFEVGHEQGVSDSIKKDLDTLKTVVSADQSFHRFAEDPQVSKQSRIEFVEKTFKGVNQPLMNLLKILAERKHLELIPAISAEYEHFYNEANEQQYMKVESVYALSDEEINDIGKAFIKRTGYKRLLIENIINKDLIGGIRTTIGTTVYDGSVQNSLKEISKAVQQQ</sequence>
<evidence type="ECO:0000313" key="8">
    <source>
        <dbReference type="EMBL" id="TDL96793.1"/>
    </source>
</evidence>
<proteinExistence type="inferred from homology"/>
<evidence type="ECO:0000256" key="3">
    <source>
        <dbReference type="ARBA" id="ARBA00022781"/>
    </source>
</evidence>
<evidence type="ECO:0000256" key="7">
    <source>
        <dbReference type="HAMAP-Rule" id="MF_01416"/>
    </source>
</evidence>
<organism evidence="8 9">
    <name type="scientific">Macrococcus brunensis</name>
    <dbReference type="NCBI Taxonomy" id="198483"/>
    <lineage>
        <taxon>Bacteria</taxon>
        <taxon>Bacillati</taxon>
        <taxon>Bacillota</taxon>
        <taxon>Bacilli</taxon>
        <taxon>Bacillales</taxon>
        <taxon>Staphylococcaceae</taxon>
        <taxon>Macrococcus</taxon>
    </lineage>
</organism>
<keyword evidence="9" id="KW-1185">Reference proteome</keyword>
<evidence type="ECO:0000256" key="4">
    <source>
        <dbReference type="ARBA" id="ARBA00023065"/>
    </source>
</evidence>
<dbReference type="Gene3D" id="1.10.520.20">
    <property type="entry name" value="N-terminal domain of the delta subunit of the F1F0-ATP synthase"/>
    <property type="match status" value="1"/>
</dbReference>
<keyword evidence="5 7" id="KW-0472">Membrane</keyword>
<dbReference type="HAMAP" id="MF_01416">
    <property type="entry name" value="ATP_synth_delta_bact"/>
    <property type="match status" value="1"/>
</dbReference>
<dbReference type="PANTHER" id="PTHR11910">
    <property type="entry name" value="ATP SYNTHASE DELTA CHAIN"/>
    <property type="match status" value="1"/>
</dbReference>
<reference evidence="8 9" key="1">
    <citation type="submission" date="2019-01" db="EMBL/GenBank/DDBJ databases">
        <title>Draft genome sequences of the type strains of six Macrococcus species.</title>
        <authorList>
            <person name="Mazhar S."/>
            <person name="Altermann E."/>
            <person name="Hill C."/>
            <person name="Mcauliffe O."/>
        </authorList>
    </citation>
    <scope>NUCLEOTIDE SEQUENCE [LARGE SCALE GENOMIC DNA]</scope>
    <source>
        <strain evidence="8 9">CCM4811</strain>
    </source>
</reference>
<evidence type="ECO:0000256" key="1">
    <source>
        <dbReference type="ARBA" id="ARBA00004370"/>
    </source>
</evidence>
<comment type="caution">
    <text evidence="8">The sequence shown here is derived from an EMBL/GenBank/DDBJ whole genome shotgun (WGS) entry which is preliminary data.</text>
</comment>
<dbReference type="GO" id="GO:0045259">
    <property type="term" value="C:proton-transporting ATP synthase complex"/>
    <property type="evidence" value="ECO:0007669"/>
    <property type="project" value="UniProtKB-KW"/>
</dbReference>
<dbReference type="Proteomes" id="UP000295310">
    <property type="component" value="Unassembled WGS sequence"/>
</dbReference>
<dbReference type="OrthoDB" id="9802471at2"/>
<dbReference type="InterPro" id="IPR026015">
    <property type="entry name" value="ATP_synth_OSCP/delta_N_sf"/>
</dbReference>
<comment type="function">
    <text evidence="7">F(1)F(0) ATP synthase produces ATP from ADP in the presence of a proton or sodium gradient. F-type ATPases consist of two structural domains, F(1) containing the extramembraneous catalytic core and F(0) containing the membrane proton channel, linked together by a central stalk and a peripheral stalk. During catalysis, ATP synthesis in the catalytic domain of F(1) is coupled via a rotary mechanism of the central stalk subunits to proton translocation.</text>
</comment>
<dbReference type="NCBIfam" id="NF004403">
    <property type="entry name" value="PRK05758.2-4"/>
    <property type="match status" value="1"/>
</dbReference>
<evidence type="ECO:0000256" key="6">
    <source>
        <dbReference type="ARBA" id="ARBA00023310"/>
    </source>
</evidence>
<dbReference type="Pfam" id="PF00213">
    <property type="entry name" value="OSCP"/>
    <property type="match status" value="1"/>
</dbReference>
<dbReference type="SUPFAM" id="SSF47928">
    <property type="entry name" value="N-terminal domain of the delta subunit of the F1F0-ATP synthase"/>
    <property type="match status" value="1"/>
</dbReference>
<protein>
    <recommendedName>
        <fullName evidence="7">ATP synthase subunit delta</fullName>
    </recommendedName>
    <alternativeName>
        <fullName evidence="7">ATP synthase F(1) sector subunit delta</fullName>
    </alternativeName>
    <alternativeName>
        <fullName evidence="7">F-type ATPase subunit delta</fullName>
        <shortName evidence="7">F-ATPase subunit delta</shortName>
    </alternativeName>
</protein>
<dbReference type="InterPro" id="IPR000711">
    <property type="entry name" value="ATPase_OSCP/dsu"/>
</dbReference>
<comment type="subcellular location">
    <subcellularLocation>
        <location evidence="7">Cell membrane</location>
        <topology evidence="7">Peripheral membrane protein</topology>
    </subcellularLocation>
    <subcellularLocation>
        <location evidence="1">Membrane</location>
    </subcellularLocation>
</comment>
<name>A0A4R6BD55_9STAP</name>
<comment type="function">
    <text evidence="7">This protein is part of the stalk that links CF(0) to CF(1). It either transmits conformational changes from CF(0) to CF(1) or is implicated in proton conduction.</text>
</comment>
<comment type="similarity">
    <text evidence="7">Belongs to the ATPase delta chain family.</text>
</comment>
<dbReference type="NCBIfam" id="TIGR01145">
    <property type="entry name" value="ATP_synt_delta"/>
    <property type="match status" value="1"/>
</dbReference>
<gene>
    <name evidence="7" type="primary">atpH</name>
    <name evidence="8" type="ORF">ERX27_07120</name>
</gene>
<keyword evidence="6 7" id="KW-0066">ATP synthesis</keyword>
<dbReference type="AlphaFoldDB" id="A0A4R6BD55"/>
<dbReference type="GO" id="GO:0046933">
    <property type="term" value="F:proton-transporting ATP synthase activity, rotational mechanism"/>
    <property type="evidence" value="ECO:0007669"/>
    <property type="project" value="UniProtKB-UniRule"/>
</dbReference>
<evidence type="ECO:0000313" key="9">
    <source>
        <dbReference type="Proteomes" id="UP000295310"/>
    </source>
</evidence>
<dbReference type="EMBL" id="SCWA01000011">
    <property type="protein sequence ID" value="TDL96793.1"/>
    <property type="molecule type" value="Genomic_DNA"/>
</dbReference>
<keyword evidence="7" id="KW-0139">CF(1)</keyword>
<dbReference type="GO" id="GO:0005886">
    <property type="term" value="C:plasma membrane"/>
    <property type="evidence" value="ECO:0007669"/>
    <property type="project" value="UniProtKB-SubCell"/>
</dbReference>
<keyword evidence="7" id="KW-1003">Cell membrane</keyword>
<keyword evidence="2 7" id="KW-0813">Transport</keyword>
<evidence type="ECO:0000256" key="2">
    <source>
        <dbReference type="ARBA" id="ARBA00022448"/>
    </source>
</evidence>
<accession>A0A4R6BD55</accession>
<keyword evidence="3 7" id="KW-0375">Hydrogen ion transport</keyword>
<dbReference type="PRINTS" id="PR00125">
    <property type="entry name" value="ATPASEDELTA"/>
</dbReference>
<keyword evidence="4 7" id="KW-0406">Ion transport</keyword>